<keyword evidence="3" id="KW-1133">Transmembrane helix</keyword>
<keyword evidence="3" id="KW-0812">Transmembrane</keyword>
<keyword evidence="1" id="KW-0175">Coiled coil</keyword>
<dbReference type="AlphaFoldDB" id="A0A075H9T8"/>
<keyword evidence="3" id="KW-0472">Membrane</keyword>
<evidence type="ECO:0008006" key="5">
    <source>
        <dbReference type="Google" id="ProtNLM"/>
    </source>
</evidence>
<feature type="region of interest" description="Disordered" evidence="2">
    <location>
        <begin position="177"/>
        <end position="197"/>
    </location>
</feature>
<evidence type="ECO:0000256" key="2">
    <source>
        <dbReference type="SAM" id="MobiDB-lite"/>
    </source>
</evidence>
<evidence type="ECO:0000313" key="4">
    <source>
        <dbReference type="EMBL" id="AIF10528.1"/>
    </source>
</evidence>
<dbReference type="SUPFAM" id="SSF46785">
    <property type="entry name" value="Winged helix' DNA-binding domain"/>
    <property type="match status" value="1"/>
</dbReference>
<feature type="transmembrane region" description="Helical" evidence="3">
    <location>
        <begin position="12"/>
        <end position="29"/>
    </location>
</feature>
<name>A0A075H9T8_9ARCH</name>
<dbReference type="Gene3D" id="1.10.10.10">
    <property type="entry name" value="Winged helix-like DNA-binding domain superfamily/Winged helix DNA-binding domain"/>
    <property type="match status" value="1"/>
</dbReference>
<feature type="coiled-coil region" evidence="1">
    <location>
        <begin position="41"/>
        <end position="68"/>
    </location>
</feature>
<organism evidence="4">
    <name type="scientific">uncultured marine thaumarchaeote KM3_46_F12</name>
    <dbReference type="NCBI Taxonomy" id="1456160"/>
    <lineage>
        <taxon>Archaea</taxon>
        <taxon>Nitrososphaerota</taxon>
        <taxon>environmental samples</taxon>
    </lineage>
</organism>
<proteinExistence type="predicted"/>
<evidence type="ECO:0000256" key="3">
    <source>
        <dbReference type="SAM" id="Phobius"/>
    </source>
</evidence>
<protein>
    <recommendedName>
        <fullName evidence="5">HTH marR-type domain-containing protein</fullName>
    </recommendedName>
</protein>
<dbReference type="InterPro" id="IPR036388">
    <property type="entry name" value="WH-like_DNA-bd_sf"/>
</dbReference>
<sequence length="197" mass="22411">MLVEIPDPNVILGVILPIFVGLFSLFAYLKIRQISGSNAQNKAEMERLEFYERQLIDMKIRLDAIDIESISNTPEIPRNFAGFEDKMHQSVPMATVREEKSVPASTQPRRTPNMSLDNTVEVVLGLITDRSMTSRDIQITLGKSREHISRTMKKLFEDGYVERNIRTKPYSYSITQKGRQKLGLDQTPTPEIAPQTA</sequence>
<accession>A0A075H9T8</accession>
<dbReference type="InterPro" id="IPR036390">
    <property type="entry name" value="WH_DNA-bd_sf"/>
</dbReference>
<feature type="compositionally biased region" description="Polar residues" evidence="2">
    <location>
        <begin position="103"/>
        <end position="113"/>
    </location>
</feature>
<reference evidence="4" key="1">
    <citation type="journal article" date="2014" name="Genome Biol. Evol.">
        <title>Pangenome evidence for extensive interdomain horizontal transfer affecting lineage core and shell genes in uncultured planktonic thaumarchaeota and euryarchaeota.</title>
        <authorList>
            <person name="Deschamps P."/>
            <person name="Zivanovic Y."/>
            <person name="Moreira D."/>
            <person name="Rodriguez-Valera F."/>
            <person name="Lopez-Garcia P."/>
        </authorList>
    </citation>
    <scope>NUCLEOTIDE SEQUENCE</scope>
</reference>
<feature type="region of interest" description="Disordered" evidence="2">
    <location>
        <begin position="94"/>
        <end position="113"/>
    </location>
</feature>
<evidence type="ECO:0000256" key="1">
    <source>
        <dbReference type="SAM" id="Coils"/>
    </source>
</evidence>
<dbReference type="EMBL" id="KF900894">
    <property type="protein sequence ID" value="AIF10528.1"/>
    <property type="molecule type" value="Genomic_DNA"/>
</dbReference>